<keyword evidence="6 7" id="KW-0472">Membrane</keyword>
<dbReference type="PROSITE" id="PS50928">
    <property type="entry name" value="ABC_TM1"/>
    <property type="match status" value="1"/>
</dbReference>
<keyword evidence="10" id="KW-1185">Reference proteome</keyword>
<evidence type="ECO:0000256" key="3">
    <source>
        <dbReference type="ARBA" id="ARBA00022475"/>
    </source>
</evidence>
<dbReference type="PANTHER" id="PTHR43744">
    <property type="entry name" value="ABC TRANSPORTER PERMEASE PROTEIN MG189-RELATED-RELATED"/>
    <property type="match status" value="1"/>
</dbReference>
<dbReference type="OrthoDB" id="9794684at2"/>
<protein>
    <submittedName>
        <fullName evidence="9">Carbohydrate ABC transporter permease</fullName>
    </submittedName>
</protein>
<keyword evidence="2 7" id="KW-0813">Transport</keyword>
<feature type="transmembrane region" description="Helical" evidence="7">
    <location>
        <begin position="249"/>
        <end position="268"/>
    </location>
</feature>
<dbReference type="GO" id="GO:0055085">
    <property type="term" value="P:transmembrane transport"/>
    <property type="evidence" value="ECO:0007669"/>
    <property type="project" value="InterPro"/>
</dbReference>
<evidence type="ECO:0000256" key="4">
    <source>
        <dbReference type="ARBA" id="ARBA00022692"/>
    </source>
</evidence>
<feature type="transmembrane region" description="Helical" evidence="7">
    <location>
        <begin position="12"/>
        <end position="38"/>
    </location>
</feature>
<proteinExistence type="inferred from homology"/>
<evidence type="ECO:0000256" key="5">
    <source>
        <dbReference type="ARBA" id="ARBA00022989"/>
    </source>
</evidence>
<dbReference type="CDD" id="cd06261">
    <property type="entry name" value="TM_PBP2"/>
    <property type="match status" value="1"/>
</dbReference>
<dbReference type="InterPro" id="IPR035906">
    <property type="entry name" value="MetI-like_sf"/>
</dbReference>
<organism evidence="9 10">
    <name type="scientific">Candidatus Galacturonatibacter soehngenii</name>
    <dbReference type="NCBI Taxonomy" id="2307010"/>
    <lineage>
        <taxon>Bacteria</taxon>
        <taxon>Bacillati</taxon>
        <taxon>Bacillota</taxon>
        <taxon>Clostridia</taxon>
        <taxon>Lachnospirales</taxon>
        <taxon>Lachnospiraceae</taxon>
        <taxon>Candidatus Galacturonatibacter</taxon>
    </lineage>
</organism>
<feature type="transmembrane region" description="Helical" evidence="7">
    <location>
        <begin position="149"/>
        <end position="168"/>
    </location>
</feature>
<feature type="transmembrane region" description="Helical" evidence="7">
    <location>
        <begin position="116"/>
        <end position="137"/>
    </location>
</feature>
<name>A0A7V7QMZ1_9FIRM</name>
<keyword evidence="5 7" id="KW-1133">Transmembrane helix</keyword>
<dbReference type="SUPFAM" id="SSF161098">
    <property type="entry name" value="MetI-like"/>
    <property type="match status" value="1"/>
</dbReference>
<comment type="subcellular location">
    <subcellularLocation>
        <location evidence="1 7">Cell membrane</location>
        <topology evidence="1 7">Multi-pass membrane protein</topology>
    </subcellularLocation>
</comment>
<dbReference type="GO" id="GO:0005886">
    <property type="term" value="C:plasma membrane"/>
    <property type="evidence" value="ECO:0007669"/>
    <property type="project" value="UniProtKB-SubCell"/>
</dbReference>
<dbReference type="Pfam" id="PF00528">
    <property type="entry name" value="BPD_transp_1"/>
    <property type="match status" value="1"/>
</dbReference>
<dbReference type="EMBL" id="WAGX01000004">
    <property type="protein sequence ID" value="KAB1440074.1"/>
    <property type="molecule type" value="Genomic_DNA"/>
</dbReference>
<comment type="caution">
    <text evidence="9">The sequence shown here is derived from an EMBL/GenBank/DDBJ whole genome shotgun (WGS) entry which is preliminary data.</text>
</comment>
<keyword evidence="3" id="KW-1003">Cell membrane</keyword>
<feature type="domain" description="ABC transmembrane type-1" evidence="8">
    <location>
        <begin position="78"/>
        <end position="268"/>
    </location>
</feature>
<evidence type="ECO:0000313" key="10">
    <source>
        <dbReference type="Proteomes" id="UP000461768"/>
    </source>
</evidence>
<evidence type="ECO:0000256" key="6">
    <source>
        <dbReference type="ARBA" id="ARBA00023136"/>
    </source>
</evidence>
<dbReference type="Gene3D" id="1.10.3720.10">
    <property type="entry name" value="MetI-like"/>
    <property type="match status" value="1"/>
</dbReference>
<evidence type="ECO:0000256" key="7">
    <source>
        <dbReference type="RuleBase" id="RU363032"/>
    </source>
</evidence>
<sequence length="283" mass="31955">MELSIHHKISKVVVVFMKYVSLLFAALIAIVPLMVVFLGSFKTKEEFSTTKVLELPHNFLNFDNYIRAFVEGKMLLGFANTLFILFFSILATLLTGTMTAYILSRFDFKLKKLVQAAFLIASLIPSITMQMSTFQIISRLGIFNTRMSTIILFAGTDIISIYIFLQFLNNISRSLDESAIMDGASYLTIFFRILIPLMKPAIVTVLIIKGVNFYNEFYTPFLYMPSTDLAVISTALFKFKGPYGTQWEVICAGVIITIIPTLLIFLLLQKQIYSGLTQGSVKE</sequence>
<feature type="transmembrane region" description="Helical" evidence="7">
    <location>
        <begin position="189"/>
        <end position="211"/>
    </location>
</feature>
<dbReference type="InterPro" id="IPR000515">
    <property type="entry name" value="MetI-like"/>
</dbReference>
<reference evidence="9 10" key="2">
    <citation type="submission" date="2020-02" db="EMBL/GenBank/DDBJ databases">
        <title>Candidatus Galacturonibacter soehngenii shows hetero-acetogenic catabolism of galacturonic acid but lacks a canonical carbon monoxide dehydrogenase/acetyl-CoA synthase complex.</title>
        <authorList>
            <person name="Diender M."/>
            <person name="Stouten G.R."/>
            <person name="Petersen J.F."/>
            <person name="Nielsen P.H."/>
            <person name="Dueholm M.S."/>
            <person name="Pronk J.T."/>
            <person name="Van Loosdrecht M.C.M."/>
        </authorList>
    </citation>
    <scope>NUCLEOTIDE SEQUENCE [LARGE SCALE GENOMIC DNA]</scope>
    <source>
        <strain evidence="9">GalUA</strain>
    </source>
</reference>
<dbReference type="RefSeq" id="WP_151143323.1">
    <property type="nucleotide sequence ID" value="NZ_WAGX01000004.1"/>
</dbReference>
<evidence type="ECO:0000313" key="9">
    <source>
        <dbReference type="EMBL" id="KAB1440074.1"/>
    </source>
</evidence>
<feature type="transmembrane region" description="Helical" evidence="7">
    <location>
        <begin position="82"/>
        <end position="104"/>
    </location>
</feature>
<reference evidence="9 10" key="1">
    <citation type="submission" date="2019-09" db="EMBL/GenBank/DDBJ databases">
        <authorList>
            <person name="Valk L.C."/>
        </authorList>
    </citation>
    <scope>NUCLEOTIDE SEQUENCE [LARGE SCALE GENOMIC DNA]</scope>
    <source>
        <strain evidence="9">GalUA</strain>
    </source>
</reference>
<dbReference type="AlphaFoldDB" id="A0A7V7QMZ1"/>
<comment type="similarity">
    <text evidence="7">Belongs to the binding-protein-dependent transport system permease family.</text>
</comment>
<keyword evidence="4 7" id="KW-0812">Transmembrane</keyword>
<gene>
    <name evidence="9" type="ORF">F7O84_06760</name>
</gene>
<evidence type="ECO:0000259" key="8">
    <source>
        <dbReference type="PROSITE" id="PS50928"/>
    </source>
</evidence>
<evidence type="ECO:0000256" key="2">
    <source>
        <dbReference type="ARBA" id="ARBA00022448"/>
    </source>
</evidence>
<dbReference type="PANTHER" id="PTHR43744:SF3">
    <property type="entry name" value="LACTOSE TRANSPORT SYSTEM PERMEASE PROTEIN LACG"/>
    <property type="match status" value="1"/>
</dbReference>
<accession>A0A7V7QMZ1</accession>
<evidence type="ECO:0000256" key="1">
    <source>
        <dbReference type="ARBA" id="ARBA00004651"/>
    </source>
</evidence>
<dbReference type="Proteomes" id="UP000461768">
    <property type="component" value="Unassembled WGS sequence"/>
</dbReference>